<dbReference type="Pfam" id="PF10996">
    <property type="entry name" value="Beta-Casp"/>
    <property type="match status" value="1"/>
</dbReference>
<dbReference type="InterPro" id="IPR022712">
    <property type="entry name" value="Beta_Casp"/>
</dbReference>
<dbReference type="Gene3D" id="3.40.50.10890">
    <property type="match status" value="1"/>
</dbReference>
<evidence type="ECO:0000256" key="1">
    <source>
        <dbReference type="ARBA" id="ARBA00022801"/>
    </source>
</evidence>
<evidence type="ECO:0000259" key="3">
    <source>
        <dbReference type="SMART" id="SM01027"/>
    </source>
</evidence>
<accession>A0A1F4V2S9</accession>
<dbReference type="Pfam" id="PF16661">
    <property type="entry name" value="Lactamase_B_6"/>
    <property type="match status" value="1"/>
</dbReference>
<sequence>MRVTFYGACREVTGSNILVEASGKKFLLDCGFFQGFRLAEERNYAPFAYRPAEIDSVIIGHAHLDHTGRLPKLIKEGFRGRIYCSGPTKELINFVLEDSAKLMSEEAQKDNHPPLYTKDDIARTMELFETIGYGETLEIEDNIKITLKNAGHILGSALTIIEADGKKLVYTSDIGNTPSDLLDPPDVIESADFLICESTYGGRIHEDRNMRMQKLSDVLVSAIATSGVVMIPSFAIERTQELLHDIEHFCVSQKCEKPSFYLDSPLASKVTGVFKKYPQYLSKKLQEAHTDDNFFGLERVKITASVDESKAINSAANPKVIIAGSGMMNGGRILHHMQRYIGNANNTLLIIGYQASGTLGRKIFEGEKEIRIFGKNLQVRAKVKAIGSYSAHADLPQLIEWISKIGNLKK</sequence>
<evidence type="ECO:0008006" key="6">
    <source>
        <dbReference type="Google" id="ProtNLM"/>
    </source>
</evidence>
<dbReference type="PANTHER" id="PTHR11203">
    <property type="entry name" value="CLEAVAGE AND POLYADENYLATION SPECIFICITY FACTOR FAMILY MEMBER"/>
    <property type="match status" value="1"/>
</dbReference>
<comment type="caution">
    <text evidence="4">The sequence shown here is derived from an EMBL/GenBank/DDBJ whole genome shotgun (WGS) entry which is preliminary data.</text>
</comment>
<proteinExistence type="predicted"/>
<reference evidence="4 5" key="1">
    <citation type="journal article" date="2016" name="Nat. Commun.">
        <title>Thousands of microbial genomes shed light on interconnected biogeochemical processes in an aquifer system.</title>
        <authorList>
            <person name="Anantharaman K."/>
            <person name="Brown C.T."/>
            <person name="Hug L.A."/>
            <person name="Sharon I."/>
            <person name="Castelle C.J."/>
            <person name="Probst A.J."/>
            <person name="Thomas B.C."/>
            <person name="Singh A."/>
            <person name="Wilkins M.J."/>
            <person name="Karaoz U."/>
            <person name="Brodie E.L."/>
            <person name="Williams K.H."/>
            <person name="Hubbard S.S."/>
            <person name="Banfield J.F."/>
        </authorList>
    </citation>
    <scope>NUCLEOTIDE SEQUENCE [LARGE SCALE GENOMIC DNA]</scope>
</reference>
<protein>
    <recommendedName>
        <fullName evidence="6">MBL fold hydrolase</fullName>
    </recommendedName>
</protein>
<evidence type="ECO:0000313" key="4">
    <source>
        <dbReference type="EMBL" id="OGC51505.1"/>
    </source>
</evidence>
<dbReference type="InterPro" id="IPR036866">
    <property type="entry name" value="RibonucZ/Hydroxyglut_hydro"/>
</dbReference>
<dbReference type="Pfam" id="PF07521">
    <property type="entry name" value="RMMBL"/>
    <property type="match status" value="1"/>
</dbReference>
<dbReference type="GO" id="GO:0016787">
    <property type="term" value="F:hydrolase activity"/>
    <property type="evidence" value="ECO:0007669"/>
    <property type="project" value="UniProtKB-KW"/>
</dbReference>
<dbReference type="GO" id="GO:0004521">
    <property type="term" value="F:RNA endonuclease activity"/>
    <property type="evidence" value="ECO:0007669"/>
    <property type="project" value="TreeGrafter"/>
</dbReference>
<organism evidence="4 5">
    <name type="scientific">candidate division WWE3 bacterium RIFCSPLOWO2_01_FULL_39_13</name>
    <dbReference type="NCBI Taxonomy" id="1802624"/>
    <lineage>
        <taxon>Bacteria</taxon>
        <taxon>Katanobacteria</taxon>
    </lineage>
</organism>
<feature type="non-terminal residue" evidence="4">
    <location>
        <position position="410"/>
    </location>
</feature>
<dbReference type="Proteomes" id="UP000178771">
    <property type="component" value="Unassembled WGS sequence"/>
</dbReference>
<dbReference type="PANTHER" id="PTHR11203:SF37">
    <property type="entry name" value="INTEGRATOR COMPLEX SUBUNIT 11"/>
    <property type="match status" value="1"/>
</dbReference>
<dbReference type="AlphaFoldDB" id="A0A1F4V2S9"/>
<dbReference type="EMBL" id="MEVH01000021">
    <property type="protein sequence ID" value="OGC51505.1"/>
    <property type="molecule type" value="Genomic_DNA"/>
</dbReference>
<dbReference type="SMART" id="SM01027">
    <property type="entry name" value="Beta-Casp"/>
    <property type="match status" value="1"/>
</dbReference>
<dbReference type="InterPro" id="IPR050698">
    <property type="entry name" value="MBL"/>
</dbReference>
<evidence type="ECO:0000259" key="2">
    <source>
        <dbReference type="SMART" id="SM00849"/>
    </source>
</evidence>
<dbReference type="STRING" id="1802624.A2982_02265"/>
<feature type="domain" description="Beta-Casp" evidence="3">
    <location>
        <begin position="239"/>
        <end position="363"/>
    </location>
</feature>
<dbReference type="SMART" id="SM00849">
    <property type="entry name" value="Lactamase_B"/>
    <property type="match status" value="1"/>
</dbReference>
<dbReference type="CDD" id="cd16295">
    <property type="entry name" value="TTHA0252-CPSF-like_MBL-fold"/>
    <property type="match status" value="1"/>
</dbReference>
<gene>
    <name evidence="4" type="ORF">A2982_02265</name>
</gene>
<name>A0A1F4V2S9_UNCKA</name>
<dbReference type="InterPro" id="IPR001279">
    <property type="entry name" value="Metallo-B-lactamas"/>
</dbReference>
<dbReference type="Gene3D" id="3.60.15.10">
    <property type="entry name" value="Ribonuclease Z/Hydroxyacylglutathione hydrolase-like"/>
    <property type="match status" value="1"/>
</dbReference>
<dbReference type="InterPro" id="IPR011108">
    <property type="entry name" value="RMMBL"/>
</dbReference>
<evidence type="ECO:0000313" key="5">
    <source>
        <dbReference type="Proteomes" id="UP000178771"/>
    </source>
</evidence>
<feature type="domain" description="Metallo-beta-lactamase" evidence="2">
    <location>
        <begin position="13"/>
        <end position="223"/>
    </location>
</feature>
<dbReference type="SUPFAM" id="SSF56281">
    <property type="entry name" value="Metallo-hydrolase/oxidoreductase"/>
    <property type="match status" value="1"/>
</dbReference>
<keyword evidence="1" id="KW-0378">Hydrolase</keyword>